<dbReference type="EMBL" id="VIIS01001573">
    <property type="protein sequence ID" value="KAF0296281.1"/>
    <property type="molecule type" value="Genomic_DNA"/>
</dbReference>
<dbReference type="Gene3D" id="3.30.450.20">
    <property type="entry name" value="PAS domain"/>
    <property type="match status" value="2"/>
</dbReference>
<reference evidence="6 7" key="1">
    <citation type="submission" date="2019-07" db="EMBL/GenBank/DDBJ databases">
        <title>Draft genome assembly of a fouling barnacle, Amphibalanus amphitrite (Darwin, 1854): The first reference genome for Thecostraca.</title>
        <authorList>
            <person name="Kim W."/>
        </authorList>
    </citation>
    <scope>NUCLEOTIDE SEQUENCE [LARGE SCALE GENOMIC DNA]</scope>
    <source>
        <strain evidence="6">SNU_AA5</strain>
        <tissue evidence="6">Soma without cirri and trophi</tissue>
    </source>
</reference>
<dbReference type="SMART" id="SM00091">
    <property type="entry name" value="PAS"/>
    <property type="match status" value="2"/>
</dbReference>
<comment type="caution">
    <text evidence="6">The sequence shown here is derived from an EMBL/GenBank/DDBJ whole genome shotgun (WGS) entry which is preliminary data.</text>
</comment>
<protein>
    <submittedName>
        <fullName evidence="6">Circadian locomoter output cycles protein kaput</fullName>
    </submittedName>
</protein>
<dbReference type="OrthoDB" id="411251at2759"/>
<accession>A0A6A4W394</accession>
<feature type="domain" description="PAS" evidence="4">
    <location>
        <begin position="85"/>
        <end position="150"/>
    </location>
</feature>
<name>A0A6A4W394_AMPAM</name>
<feature type="domain" description="PAS" evidence="4">
    <location>
        <begin position="246"/>
        <end position="293"/>
    </location>
</feature>
<dbReference type="InterPro" id="IPR013767">
    <property type="entry name" value="PAS_fold"/>
</dbReference>
<dbReference type="CDD" id="cd00130">
    <property type="entry name" value="PAS"/>
    <property type="match status" value="2"/>
</dbReference>
<evidence type="ECO:0000256" key="1">
    <source>
        <dbReference type="ARBA" id="ARBA00023108"/>
    </source>
</evidence>
<dbReference type="Pfam" id="PF00989">
    <property type="entry name" value="PAS"/>
    <property type="match status" value="1"/>
</dbReference>
<dbReference type="InterPro" id="IPR036638">
    <property type="entry name" value="HLH_DNA-bd_sf"/>
</dbReference>
<dbReference type="GO" id="GO:0000981">
    <property type="term" value="F:DNA-binding transcription factor activity, RNA polymerase II-specific"/>
    <property type="evidence" value="ECO:0007669"/>
    <property type="project" value="InterPro"/>
</dbReference>
<keyword evidence="1" id="KW-0090">Biological rhythms</keyword>
<dbReference type="GO" id="GO:0046983">
    <property type="term" value="F:protein dimerization activity"/>
    <property type="evidence" value="ECO:0007669"/>
    <property type="project" value="InterPro"/>
</dbReference>
<dbReference type="GO" id="GO:0032922">
    <property type="term" value="P:circadian regulation of gene expression"/>
    <property type="evidence" value="ECO:0007669"/>
    <property type="project" value="InterPro"/>
</dbReference>
<dbReference type="InterPro" id="IPR000014">
    <property type="entry name" value="PAS"/>
</dbReference>
<dbReference type="SUPFAM" id="SSF47459">
    <property type="entry name" value="HLH, helix-loop-helix DNA-binding domain"/>
    <property type="match status" value="1"/>
</dbReference>
<dbReference type="GO" id="GO:1990513">
    <property type="term" value="C:CLOCK-BMAL transcription complex"/>
    <property type="evidence" value="ECO:0007669"/>
    <property type="project" value="TreeGrafter"/>
</dbReference>
<evidence type="ECO:0000256" key="3">
    <source>
        <dbReference type="SAM" id="MobiDB-lite"/>
    </source>
</evidence>
<feature type="region of interest" description="Disordered" evidence="3">
    <location>
        <begin position="1"/>
        <end position="23"/>
    </location>
</feature>
<dbReference type="Proteomes" id="UP000440578">
    <property type="component" value="Unassembled WGS sequence"/>
</dbReference>
<dbReference type="Pfam" id="PF00010">
    <property type="entry name" value="HLH"/>
    <property type="match status" value="1"/>
</dbReference>
<feature type="domain" description="BHLH" evidence="5">
    <location>
        <begin position="12"/>
        <end position="62"/>
    </location>
</feature>
<keyword evidence="2" id="KW-0539">Nucleus</keyword>
<organism evidence="6 7">
    <name type="scientific">Amphibalanus amphitrite</name>
    <name type="common">Striped barnacle</name>
    <name type="synonym">Balanus amphitrite</name>
    <dbReference type="NCBI Taxonomy" id="1232801"/>
    <lineage>
        <taxon>Eukaryota</taxon>
        <taxon>Metazoa</taxon>
        <taxon>Ecdysozoa</taxon>
        <taxon>Arthropoda</taxon>
        <taxon>Crustacea</taxon>
        <taxon>Multicrustacea</taxon>
        <taxon>Cirripedia</taxon>
        <taxon>Thoracica</taxon>
        <taxon>Thoracicalcarea</taxon>
        <taxon>Balanomorpha</taxon>
        <taxon>Balanoidea</taxon>
        <taxon>Balanidae</taxon>
        <taxon>Amphibalaninae</taxon>
        <taxon>Amphibalanus</taxon>
    </lineage>
</organism>
<dbReference type="InterPro" id="IPR011598">
    <property type="entry name" value="bHLH_dom"/>
</dbReference>
<dbReference type="PANTHER" id="PTHR46055">
    <property type="entry name" value="CIRCADIAN LOCOMOTER OUTPUT CYCLES PROTEIN KAPUT"/>
    <property type="match status" value="1"/>
</dbReference>
<evidence type="ECO:0000313" key="7">
    <source>
        <dbReference type="Proteomes" id="UP000440578"/>
    </source>
</evidence>
<dbReference type="InterPro" id="IPR035965">
    <property type="entry name" value="PAS-like_dom_sf"/>
</dbReference>
<dbReference type="InterPro" id="IPR047230">
    <property type="entry name" value="CLOCK-like"/>
</dbReference>
<evidence type="ECO:0000259" key="5">
    <source>
        <dbReference type="PROSITE" id="PS50888"/>
    </source>
</evidence>
<dbReference type="SMART" id="SM00353">
    <property type="entry name" value="HLH"/>
    <property type="match status" value="1"/>
</dbReference>
<evidence type="ECO:0000313" key="6">
    <source>
        <dbReference type="EMBL" id="KAF0296281.1"/>
    </source>
</evidence>
<dbReference type="PROSITE" id="PS50888">
    <property type="entry name" value="BHLH"/>
    <property type="match status" value="1"/>
</dbReference>
<dbReference type="GO" id="GO:0000978">
    <property type="term" value="F:RNA polymerase II cis-regulatory region sequence-specific DNA binding"/>
    <property type="evidence" value="ECO:0007669"/>
    <property type="project" value="TreeGrafter"/>
</dbReference>
<dbReference type="SUPFAM" id="SSF55785">
    <property type="entry name" value="PYP-like sensor domain (PAS domain)"/>
    <property type="match status" value="2"/>
</dbReference>
<sequence>MSCSDADDRDETKRQSRNTNEKKRRDQFNVLVNELSRLVGGASRKMDKSAVLRATIGFLRAHNETSARSRDDDTREEWKPSFLTSDEFTQLMLEGLDAFILAFNRLGKILYVSENVASLLSLLPEDVLFQSLYELMPAEQSAALYDLLSRGDAPAQDGGQRGRFSVMLHLRRGGSTGAAPQYELVQLAGHVHPTAAGAAGSGGDHAGAVYIGICRLRTCQLVRELVLTPSDNGRREFSSRHSLEWKFLFLDHRASHLIGYSAMEVLGTSVYDYYHGDDLHGVADCHEQLMRVGQGTSCFYRFLTKGQKWLWLQTKYYITYHQWNSKPEFIVCTHSAVSLAEVRAQQPRPRCATPQPAPAPQLLTDADPLWSPAPRYSMVELASLAPPRSGALLLTAPPSAPVSSPAPLSRVLLSSPGAPAGGGVPPSSEMLFELPLPPASGADRPTLMFR</sequence>
<dbReference type="AlphaFoldDB" id="A0A6A4W394"/>
<feature type="compositionally biased region" description="Basic and acidic residues" evidence="3">
    <location>
        <begin position="10"/>
        <end position="23"/>
    </location>
</feature>
<dbReference type="PANTHER" id="PTHR46055:SF3">
    <property type="entry name" value="CIRCADIAN LOCOMOTER OUTPUT CYCLES PROTEIN KAPUT"/>
    <property type="match status" value="1"/>
</dbReference>
<proteinExistence type="predicted"/>
<keyword evidence="7" id="KW-1185">Reference proteome</keyword>
<dbReference type="PROSITE" id="PS50112">
    <property type="entry name" value="PAS"/>
    <property type="match status" value="2"/>
</dbReference>
<evidence type="ECO:0000259" key="4">
    <source>
        <dbReference type="PROSITE" id="PS50112"/>
    </source>
</evidence>
<dbReference type="GO" id="GO:0045944">
    <property type="term" value="P:positive regulation of transcription by RNA polymerase II"/>
    <property type="evidence" value="ECO:0007669"/>
    <property type="project" value="UniProtKB-ARBA"/>
</dbReference>
<gene>
    <name evidence="6" type="primary">Clock</name>
    <name evidence="6" type="ORF">FJT64_006213</name>
</gene>
<evidence type="ECO:0000256" key="2">
    <source>
        <dbReference type="ARBA" id="ARBA00023242"/>
    </source>
</evidence>
<dbReference type="Pfam" id="PF14598">
    <property type="entry name" value="PAS_11"/>
    <property type="match status" value="1"/>
</dbReference>
<dbReference type="Gene3D" id="4.10.280.10">
    <property type="entry name" value="Helix-loop-helix DNA-binding domain"/>
    <property type="match status" value="1"/>
</dbReference>